<organism evidence="1">
    <name type="scientific">marine metagenome</name>
    <dbReference type="NCBI Taxonomy" id="408172"/>
    <lineage>
        <taxon>unclassified sequences</taxon>
        <taxon>metagenomes</taxon>
        <taxon>ecological metagenomes</taxon>
    </lineage>
</organism>
<dbReference type="GO" id="GO:0097363">
    <property type="term" value="F:protein O-acetylglucosaminyltransferase activity"/>
    <property type="evidence" value="ECO:0007669"/>
    <property type="project" value="TreeGrafter"/>
</dbReference>
<proteinExistence type="predicted"/>
<dbReference type="Pfam" id="PF14559">
    <property type="entry name" value="TPR_19"/>
    <property type="match status" value="1"/>
</dbReference>
<accession>A0A381NUE3</accession>
<dbReference type="InterPro" id="IPR011990">
    <property type="entry name" value="TPR-like_helical_dom_sf"/>
</dbReference>
<dbReference type="InterPro" id="IPR019734">
    <property type="entry name" value="TPR_rpt"/>
</dbReference>
<dbReference type="InterPro" id="IPR037919">
    <property type="entry name" value="OGT"/>
</dbReference>
<reference evidence="1" key="1">
    <citation type="submission" date="2018-05" db="EMBL/GenBank/DDBJ databases">
        <authorList>
            <person name="Lanie J.A."/>
            <person name="Ng W.-L."/>
            <person name="Kazmierczak K.M."/>
            <person name="Andrzejewski T.M."/>
            <person name="Davidsen T.M."/>
            <person name="Wayne K.J."/>
            <person name="Tettelin H."/>
            <person name="Glass J.I."/>
            <person name="Rusch D."/>
            <person name="Podicherti R."/>
            <person name="Tsui H.-C.T."/>
            <person name="Winkler M.E."/>
        </authorList>
    </citation>
    <scope>NUCLEOTIDE SEQUENCE</scope>
</reference>
<dbReference type="Pfam" id="PF13432">
    <property type="entry name" value="TPR_16"/>
    <property type="match status" value="1"/>
</dbReference>
<dbReference type="GO" id="GO:0006493">
    <property type="term" value="P:protein O-linked glycosylation"/>
    <property type="evidence" value="ECO:0007669"/>
    <property type="project" value="InterPro"/>
</dbReference>
<protein>
    <submittedName>
        <fullName evidence="1">Uncharacterized protein</fullName>
    </submittedName>
</protein>
<feature type="non-terminal residue" evidence="1">
    <location>
        <position position="1"/>
    </location>
</feature>
<dbReference type="PANTHER" id="PTHR44366:SF1">
    <property type="entry name" value="UDP-N-ACETYLGLUCOSAMINE--PEPTIDE N-ACETYLGLUCOSAMINYLTRANSFERASE 110 KDA SUBUNIT"/>
    <property type="match status" value="1"/>
</dbReference>
<dbReference type="SUPFAM" id="SSF48452">
    <property type="entry name" value="TPR-like"/>
    <property type="match status" value="2"/>
</dbReference>
<name>A0A381NUE3_9ZZZZ</name>
<dbReference type="Pfam" id="PF13414">
    <property type="entry name" value="TPR_11"/>
    <property type="match status" value="2"/>
</dbReference>
<sequence length="517" mass="59420">VKKKQGKSATGGVALSTLGEKLKNSNPEVAEHFEAIKGMELSVPRLVQVVEDLLPYPWEDPALFEEGIKLTAQGFYNEAIAVLRDVLHVSPNAYPAYHLLGHVYMALGNRKEEIENYRRAARLKPNYPQIYIDLGTAYWMQGKEKKSYAAFKKIVPMAPDFAIADYWLTFIFDRLGRNRDVYEMNEKNTEAPLQVFASICSLVGQAYLEFGYHTAARQAFKRAVKVYPEYADGHYLLGSLHIKKLRNPKRAMKYLEIAEQLYIRQNDFQRAALVHQLYRPKGEVQEKNKAAEEWLKEGLRLQNLTWYQAAVDAYQMARGFKPDFLDAYYNMGVAYGCMEENGIDALHKAVWVFKKSIDLNPEFIHAYTALGASYIKQGETEEAIEVLNRAEKLCPKDSNVYFYLGIASRINSRFKEAVEYLRKAVALKPDSVQVQFYLGLSLIDAELYDDASSAFREVVRIKPDFADGHMMLGNLYRENIPEPDKAVYHLKRAEKLFTKLEDFQRVGYIRQLLARYP</sequence>
<dbReference type="PROSITE" id="PS50005">
    <property type="entry name" value="TPR"/>
    <property type="match status" value="6"/>
</dbReference>
<gene>
    <name evidence="1" type="ORF">METZ01_LOCUS11090</name>
</gene>
<dbReference type="PANTHER" id="PTHR44366">
    <property type="entry name" value="UDP-N-ACETYLGLUCOSAMINE--PEPTIDE N-ACETYLGLUCOSAMINYLTRANSFERASE 110 KDA SUBUNIT"/>
    <property type="match status" value="1"/>
</dbReference>
<dbReference type="Gene3D" id="1.25.40.10">
    <property type="entry name" value="Tetratricopeptide repeat domain"/>
    <property type="match status" value="4"/>
</dbReference>
<dbReference type="EMBL" id="UINC01000606">
    <property type="protein sequence ID" value="SUZ58236.1"/>
    <property type="molecule type" value="Genomic_DNA"/>
</dbReference>
<dbReference type="SMART" id="SM00028">
    <property type="entry name" value="TPR"/>
    <property type="match status" value="9"/>
</dbReference>
<dbReference type="AlphaFoldDB" id="A0A381NUE3"/>
<dbReference type="PROSITE" id="PS50293">
    <property type="entry name" value="TPR_REGION"/>
    <property type="match status" value="1"/>
</dbReference>
<evidence type="ECO:0000313" key="1">
    <source>
        <dbReference type="EMBL" id="SUZ58236.1"/>
    </source>
</evidence>